<dbReference type="AlphaFoldDB" id="A0A5N5T5P3"/>
<comment type="caution">
    <text evidence="2">The sequence shown here is derived from an EMBL/GenBank/DDBJ whole genome shotgun (WGS) entry which is preliminary data.</text>
</comment>
<evidence type="ECO:0000313" key="2">
    <source>
        <dbReference type="EMBL" id="KAB7501308.1"/>
    </source>
</evidence>
<accession>A0A5N5T5P3</accession>
<dbReference type="OrthoDB" id="10289521at2759"/>
<dbReference type="EMBL" id="SEYY01011057">
    <property type="protein sequence ID" value="KAB7501308.1"/>
    <property type="molecule type" value="Genomic_DNA"/>
</dbReference>
<evidence type="ECO:0000313" key="3">
    <source>
        <dbReference type="Proteomes" id="UP000326759"/>
    </source>
</evidence>
<dbReference type="Proteomes" id="UP000326759">
    <property type="component" value="Unassembled WGS sequence"/>
</dbReference>
<name>A0A5N5T5P3_9CRUS</name>
<gene>
    <name evidence="2" type="ORF">Anas_14437</name>
</gene>
<proteinExistence type="predicted"/>
<reference evidence="2 3" key="1">
    <citation type="journal article" date="2019" name="PLoS Biol.">
        <title>Sex chromosomes control vertical transmission of feminizing Wolbachia symbionts in an isopod.</title>
        <authorList>
            <person name="Becking T."/>
            <person name="Chebbi M.A."/>
            <person name="Giraud I."/>
            <person name="Moumen B."/>
            <person name="Laverre T."/>
            <person name="Caubet Y."/>
            <person name="Peccoud J."/>
            <person name="Gilbert C."/>
            <person name="Cordaux R."/>
        </authorList>
    </citation>
    <scope>NUCLEOTIDE SEQUENCE [LARGE SCALE GENOMIC DNA]</scope>
    <source>
        <strain evidence="2">ANa2</strain>
        <tissue evidence="2">Whole body excluding digestive tract and cuticle</tissue>
    </source>
</reference>
<dbReference type="SUPFAM" id="SSF100910">
    <property type="entry name" value="Chemosensory protein Csp2"/>
    <property type="match status" value="1"/>
</dbReference>
<protein>
    <submittedName>
        <fullName evidence="2">Uncharacterized protein</fullName>
    </submittedName>
</protein>
<feature type="signal peptide" evidence="1">
    <location>
        <begin position="1"/>
        <end position="19"/>
    </location>
</feature>
<dbReference type="InterPro" id="IPR036682">
    <property type="entry name" value="OS_D_A10/PebIII_sf"/>
</dbReference>
<feature type="chain" id="PRO_5024437893" evidence="1">
    <location>
        <begin position="20"/>
        <end position="138"/>
    </location>
</feature>
<organism evidence="2 3">
    <name type="scientific">Armadillidium nasatum</name>
    <dbReference type="NCBI Taxonomy" id="96803"/>
    <lineage>
        <taxon>Eukaryota</taxon>
        <taxon>Metazoa</taxon>
        <taxon>Ecdysozoa</taxon>
        <taxon>Arthropoda</taxon>
        <taxon>Crustacea</taxon>
        <taxon>Multicrustacea</taxon>
        <taxon>Malacostraca</taxon>
        <taxon>Eumalacostraca</taxon>
        <taxon>Peracarida</taxon>
        <taxon>Isopoda</taxon>
        <taxon>Oniscidea</taxon>
        <taxon>Crinocheta</taxon>
        <taxon>Armadillidiidae</taxon>
        <taxon>Armadillidium</taxon>
    </lineage>
</organism>
<sequence>MKYIILVVLSSAFLNLVLSQTQINQDICTVDISNMTVEQLANDPPPGITTGCFDKNLITKVLSSKEHVLGVMECLHPEYPVCNKRGYRFIAEEIYRRSSNAGQCRDCTERENELALFTMKLLQKNYPRELRLGLSYIG</sequence>
<keyword evidence="1" id="KW-0732">Signal</keyword>
<evidence type="ECO:0000256" key="1">
    <source>
        <dbReference type="SAM" id="SignalP"/>
    </source>
</evidence>
<keyword evidence="3" id="KW-1185">Reference proteome</keyword>